<dbReference type="OrthoDB" id="3629955at2"/>
<comment type="caution">
    <text evidence="1">The sequence shown here is derived from an EMBL/GenBank/DDBJ whole genome shotgun (WGS) entry which is preliminary data.</text>
</comment>
<accession>A0A7Z1AWL9</accession>
<evidence type="ECO:0000313" key="1">
    <source>
        <dbReference type="EMBL" id="OLF08117.1"/>
    </source>
</evidence>
<dbReference type="RefSeq" id="WP_075135420.1">
    <property type="nucleotide sequence ID" value="NZ_MSIF01000013.1"/>
</dbReference>
<keyword evidence="2" id="KW-1185">Reference proteome</keyword>
<evidence type="ECO:0000313" key="2">
    <source>
        <dbReference type="Proteomes" id="UP000185696"/>
    </source>
</evidence>
<dbReference type="EMBL" id="MSIF01000013">
    <property type="protein sequence ID" value="OLF08117.1"/>
    <property type="molecule type" value="Genomic_DNA"/>
</dbReference>
<dbReference type="AlphaFoldDB" id="A0A7Z1AWL9"/>
<organism evidence="1 2">
    <name type="scientific">Actinophytocola xinjiangensis</name>
    <dbReference type="NCBI Taxonomy" id="485602"/>
    <lineage>
        <taxon>Bacteria</taxon>
        <taxon>Bacillati</taxon>
        <taxon>Actinomycetota</taxon>
        <taxon>Actinomycetes</taxon>
        <taxon>Pseudonocardiales</taxon>
        <taxon>Pseudonocardiaceae</taxon>
    </lineage>
</organism>
<evidence type="ECO:0008006" key="3">
    <source>
        <dbReference type="Google" id="ProtNLM"/>
    </source>
</evidence>
<protein>
    <recommendedName>
        <fullName evidence="3">SAV-6107-like HEPN domain-containing protein</fullName>
    </recommendedName>
</protein>
<proteinExistence type="predicted"/>
<gene>
    <name evidence="1" type="ORF">BLA60_24975</name>
</gene>
<reference evidence="1 2" key="1">
    <citation type="submission" date="2016-12" db="EMBL/GenBank/DDBJ databases">
        <title>The draft genome sequence of Actinophytocola xinjiangensis.</title>
        <authorList>
            <person name="Wang W."/>
            <person name="Yuan L."/>
        </authorList>
    </citation>
    <scope>NUCLEOTIDE SEQUENCE [LARGE SCALE GENOMIC DNA]</scope>
    <source>
        <strain evidence="1 2">CGMCC 4.4663</strain>
    </source>
</reference>
<sequence>MSHPLGPLAHNLTAYAIYATAQSEMRRAYSLLDAGQYSAAAVEIDSAARAAEVLVSVSEPVDLTRAEHWRRVVVARRRFAERVRAADGEQPAYAVAA</sequence>
<dbReference type="Proteomes" id="UP000185696">
    <property type="component" value="Unassembled WGS sequence"/>
</dbReference>
<name>A0A7Z1AWL9_9PSEU</name>